<evidence type="ECO:0000256" key="1">
    <source>
        <dbReference type="ARBA" id="ARBA00004141"/>
    </source>
</evidence>
<feature type="transmembrane region" description="Helical" evidence="6">
    <location>
        <begin position="332"/>
        <end position="354"/>
    </location>
</feature>
<comment type="subcellular location">
    <subcellularLocation>
        <location evidence="1">Membrane</location>
        <topology evidence="1">Multi-pass membrane protein</topology>
    </subcellularLocation>
</comment>
<reference evidence="7 8" key="1">
    <citation type="submission" date="2018-03" db="EMBL/GenBank/DDBJ databases">
        <title>Genomic Encyclopedia of Archaeal and Bacterial Type Strains, Phase II (KMG-II): from individual species to whole genera.</title>
        <authorList>
            <person name="Goeker M."/>
        </authorList>
    </citation>
    <scope>NUCLEOTIDE SEQUENCE [LARGE SCALE GENOMIC DNA]</scope>
    <source>
        <strain evidence="7 8">DSM 29328</strain>
    </source>
</reference>
<feature type="transmembrane region" description="Helical" evidence="6">
    <location>
        <begin position="171"/>
        <end position="190"/>
    </location>
</feature>
<name>A0A2T0RZJ4_9RHOB</name>
<feature type="transmembrane region" description="Helical" evidence="6">
    <location>
        <begin position="78"/>
        <end position="103"/>
    </location>
</feature>
<dbReference type="Proteomes" id="UP000239480">
    <property type="component" value="Unassembled WGS sequence"/>
</dbReference>
<feature type="transmembrane region" description="Helical" evidence="6">
    <location>
        <begin position="290"/>
        <end position="312"/>
    </location>
</feature>
<dbReference type="GO" id="GO:0016020">
    <property type="term" value="C:membrane"/>
    <property type="evidence" value="ECO:0007669"/>
    <property type="project" value="UniProtKB-SubCell"/>
</dbReference>
<evidence type="ECO:0000256" key="4">
    <source>
        <dbReference type="ARBA" id="ARBA00022989"/>
    </source>
</evidence>
<proteinExistence type="inferred from homology"/>
<dbReference type="Pfam" id="PF01594">
    <property type="entry name" value="AI-2E_transport"/>
    <property type="match status" value="1"/>
</dbReference>
<accession>A0A2T0RZJ4</accession>
<comment type="caution">
    <text evidence="7">The sequence shown here is derived from an EMBL/GenBank/DDBJ whole genome shotgun (WGS) entry which is preliminary data.</text>
</comment>
<dbReference type="AlphaFoldDB" id="A0A2T0RZJ4"/>
<keyword evidence="3 6" id="KW-0812">Transmembrane</keyword>
<feature type="transmembrane region" description="Helical" evidence="6">
    <location>
        <begin position="254"/>
        <end position="283"/>
    </location>
</feature>
<keyword evidence="5 6" id="KW-0472">Membrane</keyword>
<keyword evidence="4 6" id="KW-1133">Transmembrane helix</keyword>
<organism evidence="7 8">
    <name type="scientific">Aliiruegeria haliotis</name>
    <dbReference type="NCBI Taxonomy" id="1280846"/>
    <lineage>
        <taxon>Bacteria</taxon>
        <taxon>Pseudomonadati</taxon>
        <taxon>Pseudomonadota</taxon>
        <taxon>Alphaproteobacteria</taxon>
        <taxon>Rhodobacterales</taxon>
        <taxon>Roseobacteraceae</taxon>
        <taxon>Aliiruegeria</taxon>
    </lineage>
</organism>
<comment type="similarity">
    <text evidence="2">Belongs to the autoinducer-2 exporter (AI-2E) (TC 2.A.86) family.</text>
</comment>
<gene>
    <name evidence="7" type="ORF">CLV78_101569</name>
</gene>
<dbReference type="EMBL" id="PVTD01000001">
    <property type="protein sequence ID" value="PRY26473.1"/>
    <property type="molecule type" value="Genomic_DNA"/>
</dbReference>
<keyword evidence="8" id="KW-1185">Reference proteome</keyword>
<evidence type="ECO:0000256" key="5">
    <source>
        <dbReference type="ARBA" id="ARBA00023136"/>
    </source>
</evidence>
<feature type="transmembrane region" description="Helical" evidence="6">
    <location>
        <begin position="230"/>
        <end position="248"/>
    </location>
</feature>
<dbReference type="InterPro" id="IPR002549">
    <property type="entry name" value="AI-2E-like"/>
</dbReference>
<dbReference type="PANTHER" id="PTHR21716:SF4">
    <property type="entry name" value="TRANSMEMBRANE PROTEIN 245"/>
    <property type="match status" value="1"/>
</dbReference>
<protein>
    <submittedName>
        <fullName evidence="7">Putative PurR-regulated permease PerM</fullName>
    </submittedName>
</protein>
<feature type="transmembrane region" description="Helical" evidence="6">
    <location>
        <begin position="26"/>
        <end position="57"/>
    </location>
</feature>
<dbReference type="PANTHER" id="PTHR21716">
    <property type="entry name" value="TRANSMEMBRANE PROTEIN"/>
    <property type="match status" value="1"/>
</dbReference>
<evidence type="ECO:0000256" key="2">
    <source>
        <dbReference type="ARBA" id="ARBA00009773"/>
    </source>
</evidence>
<evidence type="ECO:0000313" key="8">
    <source>
        <dbReference type="Proteomes" id="UP000239480"/>
    </source>
</evidence>
<evidence type="ECO:0000313" key="7">
    <source>
        <dbReference type="EMBL" id="PRY26473.1"/>
    </source>
</evidence>
<evidence type="ECO:0000256" key="6">
    <source>
        <dbReference type="SAM" id="Phobius"/>
    </source>
</evidence>
<evidence type="ECO:0000256" key="3">
    <source>
        <dbReference type="ARBA" id="ARBA00022692"/>
    </source>
</evidence>
<sequence>MEVDKAGSDMPDTPPRALIAPATLRWVALVLVTALITLMFFGMIRSFLIPLIMAAIVAELSRPLYRRIRTFLGGRRHLASAVTLVLILVLVILPVILIASIAAQQALGLSRSVVMIVNSLTASATEAALPDWIPYQEDIDDLGPEIANKVADLITAVARYMVATLSSLSRGTALFFLDTFIFLYAMYFFLQMDTPVMTQILRFTGLAAETQTKIAERSVSVSRATIKGTLVIGVVQGVLGGIGFYVAGIDGATFWGVVMGIVSIIPGIGPSLVLSIGVVYLLAIGQTGAAIGLGLWAGLVVTTIDNILRPILVGRDTQMHDILILVSTFGGLGMFGAVGLILGPVVAGLFVTIWTTLAEAAAMPPDGAHGPPETRKVTG</sequence>